<dbReference type="EMBL" id="JAWSTH010000034">
    <property type="protein sequence ID" value="MDW5595473.1"/>
    <property type="molecule type" value="Genomic_DNA"/>
</dbReference>
<keyword evidence="3 7" id="KW-0812">Transmembrane</keyword>
<keyword evidence="4 7" id="KW-1133">Transmembrane helix</keyword>
<evidence type="ECO:0000256" key="6">
    <source>
        <dbReference type="SAM" id="MobiDB-lite"/>
    </source>
</evidence>
<feature type="transmembrane region" description="Helical" evidence="7">
    <location>
        <begin position="377"/>
        <end position="398"/>
    </location>
</feature>
<protein>
    <recommendedName>
        <fullName evidence="10">Polysaccharide biosynthesis protein</fullName>
    </recommendedName>
</protein>
<reference evidence="8 9" key="2">
    <citation type="submission" date="2023-10" db="EMBL/GenBank/DDBJ databases">
        <authorList>
            <person name="Han X.F."/>
        </authorList>
    </citation>
    <scope>NUCLEOTIDE SEQUENCE [LARGE SCALE GENOMIC DNA]</scope>
    <source>
        <strain evidence="8 9">KCTC 39840</strain>
    </source>
</reference>
<gene>
    <name evidence="8" type="ORF">R7226_14075</name>
</gene>
<feature type="transmembrane region" description="Helical" evidence="7">
    <location>
        <begin position="314"/>
        <end position="331"/>
    </location>
</feature>
<proteinExistence type="predicted"/>
<organism evidence="8 9">
    <name type="scientific">Conexibacter stalactiti</name>
    <dbReference type="NCBI Taxonomy" id="1940611"/>
    <lineage>
        <taxon>Bacteria</taxon>
        <taxon>Bacillati</taxon>
        <taxon>Actinomycetota</taxon>
        <taxon>Thermoleophilia</taxon>
        <taxon>Solirubrobacterales</taxon>
        <taxon>Conexibacteraceae</taxon>
        <taxon>Conexibacter</taxon>
    </lineage>
</organism>
<evidence type="ECO:0000256" key="3">
    <source>
        <dbReference type="ARBA" id="ARBA00022692"/>
    </source>
</evidence>
<feature type="transmembrane region" description="Helical" evidence="7">
    <location>
        <begin position="104"/>
        <end position="127"/>
    </location>
</feature>
<comment type="caution">
    <text evidence="8">The sequence shown here is derived from an EMBL/GenBank/DDBJ whole genome shotgun (WGS) entry which is preliminary data.</text>
</comment>
<evidence type="ECO:0000313" key="8">
    <source>
        <dbReference type="EMBL" id="MDW5595473.1"/>
    </source>
</evidence>
<evidence type="ECO:0000256" key="1">
    <source>
        <dbReference type="ARBA" id="ARBA00004651"/>
    </source>
</evidence>
<reference evidence="9" key="1">
    <citation type="submission" date="2023-07" db="EMBL/GenBank/DDBJ databases">
        <title>Conexibacter stalactiti sp. nov., isolated from stalactites in a lava cave and emended description of the genus Conexibacter.</title>
        <authorList>
            <person name="Lee S.D."/>
        </authorList>
    </citation>
    <scope>NUCLEOTIDE SEQUENCE [LARGE SCALE GENOMIC DNA]</scope>
    <source>
        <strain evidence="9">KCTC 39840</strain>
    </source>
</reference>
<keyword evidence="5 7" id="KW-0472">Membrane</keyword>
<dbReference type="InterPro" id="IPR050833">
    <property type="entry name" value="Poly_Biosynth_Transport"/>
</dbReference>
<keyword evidence="2" id="KW-1003">Cell membrane</keyword>
<feature type="transmembrane region" description="Helical" evidence="7">
    <location>
        <begin position="55"/>
        <end position="75"/>
    </location>
</feature>
<evidence type="ECO:0008006" key="10">
    <source>
        <dbReference type="Google" id="ProtNLM"/>
    </source>
</evidence>
<evidence type="ECO:0000256" key="4">
    <source>
        <dbReference type="ARBA" id="ARBA00022989"/>
    </source>
</evidence>
<feature type="transmembrane region" description="Helical" evidence="7">
    <location>
        <begin position="271"/>
        <end position="293"/>
    </location>
</feature>
<evidence type="ECO:0000256" key="2">
    <source>
        <dbReference type="ARBA" id="ARBA00022475"/>
    </source>
</evidence>
<feature type="transmembrane region" description="Helical" evidence="7">
    <location>
        <begin position="24"/>
        <end position="49"/>
    </location>
</feature>
<keyword evidence="9" id="KW-1185">Reference proteome</keyword>
<sequence>MPTTPGGVPGGRRSRLSALRQSDLAKAGGLAVAMIVTNVVALGTTVVFARLLDDYGSLAALVSYVLILSVAGQAIQVATAREAVLGTLGTGPQLAATLRSWTRVLLFATAISAVVSVLLRAPIAAAVGVDQEWAAAAGLPSGVLWLLLSILRGALQGLGDYRAVGVSMIGEQTVRLLAGALLAAIGLDVTGAFLGSTVSFAATAVWCGLELRRRLAPVDAGSSTLHAALRLRDHVARAWAPIAGLIVIAVLQNIDVIAAKHRFSEDVASSYGATAVAAKALVWVAMGVGFYLVPETSRRHSHGEDTRPVLARSLAIVLVCAAPALLIFAAAGEPLLRAAFGADRLLAADALLPLGIAFTLLALTYLGIQYLLALHKVLFLVPLALIALAEPVLLIVAAPSTPDGFATVVLAVQAAAAAISLALAFSRLGGPDRARQRVRRPARRQPAAAGSTPPG</sequence>
<feature type="transmembrane region" description="Helical" evidence="7">
    <location>
        <begin position="351"/>
        <end position="372"/>
    </location>
</feature>
<dbReference type="PANTHER" id="PTHR30250">
    <property type="entry name" value="PST FAMILY PREDICTED COLANIC ACID TRANSPORTER"/>
    <property type="match status" value="1"/>
</dbReference>
<feature type="region of interest" description="Disordered" evidence="6">
    <location>
        <begin position="434"/>
        <end position="455"/>
    </location>
</feature>
<dbReference type="PANTHER" id="PTHR30250:SF28">
    <property type="entry name" value="POLYSACCHARIDE BIOSYNTHESIS PROTEIN"/>
    <property type="match status" value="1"/>
</dbReference>
<feature type="transmembrane region" description="Helical" evidence="7">
    <location>
        <begin position="163"/>
        <end position="185"/>
    </location>
</feature>
<feature type="transmembrane region" description="Helical" evidence="7">
    <location>
        <begin position="133"/>
        <end position="151"/>
    </location>
</feature>
<evidence type="ECO:0000313" key="9">
    <source>
        <dbReference type="Proteomes" id="UP001284601"/>
    </source>
</evidence>
<name>A0ABU4HQ75_9ACTN</name>
<dbReference type="Proteomes" id="UP001284601">
    <property type="component" value="Unassembled WGS sequence"/>
</dbReference>
<feature type="transmembrane region" description="Helical" evidence="7">
    <location>
        <begin position="238"/>
        <end position="259"/>
    </location>
</feature>
<accession>A0ABU4HQ75</accession>
<dbReference type="RefSeq" id="WP_318597810.1">
    <property type="nucleotide sequence ID" value="NZ_JAWSTH010000034.1"/>
</dbReference>
<evidence type="ECO:0000256" key="5">
    <source>
        <dbReference type="ARBA" id="ARBA00023136"/>
    </source>
</evidence>
<evidence type="ECO:0000256" key="7">
    <source>
        <dbReference type="SAM" id="Phobius"/>
    </source>
</evidence>
<feature type="transmembrane region" description="Helical" evidence="7">
    <location>
        <begin position="404"/>
        <end position="425"/>
    </location>
</feature>
<comment type="subcellular location">
    <subcellularLocation>
        <location evidence="1">Cell membrane</location>
        <topology evidence="1">Multi-pass membrane protein</topology>
    </subcellularLocation>
</comment>